<dbReference type="InParanoid" id="A0A1X7SHY9"/>
<dbReference type="OMA" id="NADCERT"/>
<name>A0A1X7SHY9_AMPQE</name>
<accession>A0A1X7SHY9</accession>
<reference evidence="1" key="1">
    <citation type="submission" date="2017-05" db="UniProtKB">
        <authorList>
            <consortium name="EnsemblMetazoa"/>
        </authorList>
    </citation>
    <scope>IDENTIFICATION</scope>
</reference>
<evidence type="ECO:0000313" key="1">
    <source>
        <dbReference type="EnsemblMetazoa" id="Aqu2.1.01664_001"/>
    </source>
</evidence>
<dbReference type="AlphaFoldDB" id="A0A1X7SHY9"/>
<protein>
    <recommendedName>
        <fullName evidence="2">HAT C-terminal dimerisation domain-containing protein</fullName>
    </recommendedName>
</protein>
<sequence>MLQNLLTKENILAVGDNLSCLNLQSSNQLPDENLGVGDSTWTFLHEVEEEHDLKPFFIAVRSFYVNSIKKMLQKFPFGDTLLKDLGILQPQKAASYPVSTVVRLAKRFPQLGLADSASLDELSEEFNDFTLSPSDLPTPGEYRAADDEMKPKTGFYWSEVGKIKTLDGKPRFLKLFHLMAGLLTIPVSNADSERGFSIL</sequence>
<evidence type="ECO:0008006" key="2">
    <source>
        <dbReference type="Google" id="ProtNLM"/>
    </source>
</evidence>
<proteinExistence type="predicted"/>
<dbReference type="EnsemblMetazoa" id="Aqu2.1.01664_001">
    <property type="protein sequence ID" value="Aqu2.1.01664_001"/>
    <property type="gene ID" value="Aqu2.1.01664"/>
</dbReference>
<organism evidence="1">
    <name type="scientific">Amphimedon queenslandica</name>
    <name type="common">Sponge</name>
    <dbReference type="NCBI Taxonomy" id="400682"/>
    <lineage>
        <taxon>Eukaryota</taxon>
        <taxon>Metazoa</taxon>
        <taxon>Porifera</taxon>
        <taxon>Demospongiae</taxon>
        <taxon>Heteroscleromorpha</taxon>
        <taxon>Haplosclerida</taxon>
        <taxon>Niphatidae</taxon>
        <taxon>Amphimedon</taxon>
    </lineage>
</organism>